<evidence type="ECO:0000256" key="1">
    <source>
        <dbReference type="SAM" id="Phobius"/>
    </source>
</evidence>
<sequence length="172" mass="19626">MPAATVDYSQRICEVWACNVDEEMMKIRQFPGVVARPTGEFRSNADYQYQLLRCNVDLLKIIQLGLTFMNEQGEYPPGTSTWQFNFKFNLTEDMYAQDSIELLTTRGIRFKKHDEEGIETQYFVELLMTSGVVILIITNIVVICMYGLGSDSSPYVQNGTGNAYEEEANKQS</sequence>
<protein>
    <recommendedName>
        <fullName evidence="4">CCR4-NOT transcription complex subunit 7</fullName>
    </recommendedName>
</protein>
<dbReference type="STRING" id="9541.ENSMFAP00000036968"/>
<reference evidence="2" key="2">
    <citation type="submission" date="2025-08" db="UniProtKB">
        <authorList>
            <consortium name="Ensembl"/>
        </authorList>
    </citation>
    <scope>IDENTIFICATION</scope>
</reference>
<dbReference type="InterPro" id="IPR012337">
    <property type="entry name" value="RNaseH-like_sf"/>
</dbReference>
<dbReference type="InterPro" id="IPR036397">
    <property type="entry name" value="RNaseH_sf"/>
</dbReference>
<keyword evidence="3" id="KW-1185">Reference proteome</keyword>
<keyword evidence="1" id="KW-0472">Membrane</keyword>
<dbReference type="Ensembl" id="ENSMFAT00000011217.2">
    <property type="protein sequence ID" value="ENSMFAP00000036968.2"/>
    <property type="gene ID" value="ENSMFAG00000037756.2"/>
</dbReference>
<evidence type="ECO:0008006" key="4">
    <source>
        <dbReference type="Google" id="ProtNLM"/>
    </source>
</evidence>
<evidence type="ECO:0000313" key="3">
    <source>
        <dbReference type="Proteomes" id="UP000233100"/>
    </source>
</evidence>
<evidence type="ECO:0000313" key="2">
    <source>
        <dbReference type="Ensembl" id="ENSMFAP00000036968.2"/>
    </source>
</evidence>
<dbReference type="GO" id="GO:0004535">
    <property type="term" value="F:poly(A)-specific ribonuclease activity"/>
    <property type="evidence" value="ECO:0007669"/>
    <property type="project" value="InterPro"/>
</dbReference>
<dbReference type="InterPro" id="IPR039637">
    <property type="entry name" value="CNOT7/CNOT8/Pop2"/>
</dbReference>
<dbReference type="Gene3D" id="3.30.420.10">
    <property type="entry name" value="Ribonuclease H-like superfamily/Ribonuclease H"/>
    <property type="match status" value="1"/>
</dbReference>
<accession>A0A2K5WIJ6</accession>
<reference evidence="2" key="3">
    <citation type="submission" date="2025-09" db="UniProtKB">
        <authorList>
            <consortium name="Ensembl"/>
        </authorList>
    </citation>
    <scope>IDENTIFICATION</scope>
</reference>
<reference evidence="2 3" key="1">
    <citation type="submission" date="2013-03" db="EMBL/GenBank/DDBJ databases">
        <authorList>
            <person name="Warren W."/>
            <person name="Wilson R.K."/>
        </authorList>
    </citation>
    <scope>NUCLEOTIDE SEQUENCE</scope>
</reference>
<keyword evidence="1" id="KW-0812">Transmembrane</keyword>
<keyword evidence="1" id="KW-1133">Transmembrane helix</keyword>
<proteinExistence type="predicted"/>
<dbReference type="GO" id="GO:0030014">
    <property type="term" value="C:CCR4-NOT complex"/>
    <property type="evidence" value="ECO:0007669"/>
    <property type="project" value="InterPro"/>
</dbReference>
<dbReference type="AlphaFoldDB" id="A0A2K5WIJ6"/>
<name>A0A2K5WIJ6_MACFA</name>
<dbReference type="GeneTree" id="ENSGT00390000000080"/>
<feature type="transmembrane region" description="Helical" evidence="1">
    <location>
        <begin position="122"/>
        <end position="148"/>
    </location>
</feature>
<organism evidence="2 3">
    <name type="scientific">Macaca fascicularis</name>
    <name type="common">Crab-eating macaque</name>
    <name type="synonym">Cynomolgus monkey</name>
    <dbReference type="NCBI Taxonomy" id="9541"/>
    <lineage>
        <taxon>Eukaryota</taxon>
        <taxon>Metazoa</taxon>
        <taxon>Chordata</taxon>
        <taxon>Craniata</taxon>
        <taxon>Vertebrata</taxon>
        <taxon>Euteleostomi</taxon>
        <taxon>Mammalia</taxon>
        <taxon>Eutheria</taxon>
        <taxon>Euarchontoglires</taxon>
        <taxon>Primates</taxon>
        <taxon>Haplorrhini</taxon>
        <taxon>Catarrhini</taxon>
        <taxon>Cercopithecidae</taxon>
        <taxon>Cercopithecinae</taxon>
        <taxon>Macaca</taxon>
    </lineage>
</organism>
<dbReference type="PANTHER" id="PTHR10797">
    <property type="entry name" value="CCR4-NOT TRANSCRIPTION COMPLEX SUBUNIT"/>
    <property type="match status" value="1"/>
</dbReference>
<dbReference type="VEuPathDB" id="HostDB:ENSMFAG00000037756"/>
<dbReference type="GO" id="GO:0003676">
    <property type="term" value="F:nucleic acid binding"/>
    <property type="evidence" value="ECO:0007669"/>
    <property type="project" value="InterPro"/>
</dbReference>
<dbReference type="Proteomes" id="UP000233100">
    <property type="component" value="Chromosome X"/>
</dbReference>
<dbReference type="SUPFAM" id="SSF53098">
    <property type="entry name" value="Ribonuclease H-like"/>
    <property type="match status" value="1"/>
</dbReference>